<comment type="subcellular location">
    <subcellularLocation>
        <location evidence="1">Cell membrane</location>
        <topology evidence="1">Multi-pass membrane protein</topology>
    </subcellularLocation>
</comment>
<feature type="transmembrane region" description="Helical" evidence="8">
    <location>
        <begin position="360"/>
        <end position="378"/>
    </location>
</feature>
<dbReference type="Pfam" id="PF13231">
    <property type="entry name" value="PMT_2"/>
    <property type="match status" value="1"/>
</dbReference>
<dbReference type="GO" id="GO:0005886">
    <property type="term" value="C:plasma membrane"/>
    <property type="evidence" value="ECO:0007669"/>
    <property type="project" value="UniProtKB-SubCell"/>
</dbReference>
<feature type="domain" description="Glycosyltransferase RgtA/B/C/D-like" evidence="9">
    <location>
        <begin position="67"/>
        <end position="222"/>
    </location>
</feature>
<feature type="transmembrane region" description="Helical" evidence="8">
    <location>
        <begin position="384"/>
        <end position="406"/>
    </location>
</feature>
<reference evidence="10 11" key="1">
    <citation type="journal article" date="2016" name="Nat. Commun.">
        <title>Thousands of microbial genomes shed light on interconnected biogeochemical processes in an aquifer system.</title>
        <authorList>
            <person name="Anantharaman K."/>
            <person name="Brown C.T."/>
            <person name="Hug L.A."/>
            <person name="Sharon I."/>
            <person name="Castelle C.J."/>
            <person name="Probst A.J."/>
            <person name="Thomas B.C."/>
            <person name="Singh A."/>
            <person name="Wilkins M.J."/>
            <person name="Karaoz U."/>
            <person name="Brodie E.L."/>
            <person name="Williams K.H."/>
            <person name="Hubbard S.S."/>
            <person name="Banfield J.F."/>
        </authorList>
    </citation>
    <scope>NUCLEOTIDE SEQUENCE [LARGE SCALE GENOMIC DNA]</scope>
</reference>
<feature type="transmembrane region" description="Helical" evidence="8">
    <location>
        <begin position="86"/>
        <end position="107"/>
    </location>
</feature>
<comment type="caution">
    <text evidence="10">The sequence shown here is derived from an EMBL/GenBank/DDBJ whole genome shotgun (WGS) entry which is preliminary data.</text>
</comment>
<dbReference type="GO" id="GO:0009103">
    <property type="term" value="P:lipopolysaccharide biosynthetic process"/>
    <property type="evidence" value="ECO:0007669"/>
    <property type="project" value="UniProtKB-ARBA"/>
</dbReference>
<dbReference type="Proteomes" id="UP000178176">
    <property type="component" value="Unassembled WGS sequence"/>
</dbReference>
<feature type="transmembrane region" description="Helical" evidence="8">
    <location>
        <begin position="211"/>
        <end position="230"/>
    </location>
</feature>
<keyword evidence="5 8" id="KW-0812">Transmembrane</keyword>
<keyword evidence="3" id="KW-0328">Glycosyltransferase</keyword>
<gene>
    <name evidence="10" type="ORF">A2876_02710</name>
</gene>
<dbReference type="AlphaFoldDB" id="A0A1F4YE62"/>
<evidence type="ECO:0000256" key="1">
    <source>
        <dbReference type="ARBA" id="ARBA00004651"/>
    </source>
</evidence>
<evidence type="ECO:0000256" key="6">
    <source>
        <dbReference type="ARBA" id="ARBA00022989"/>
    </source>
</evidence>
<evidence type="ECO:0000256" key="4">
    <source>
        <dbReference type="ARBA" id="ARBA00022679"/>
    </source>
</evidence>
<name>A0A1F4YE62_9BACT</name>
<proteinExistence type="predicted"/>
<evidence type="ECO:0000313" key="10">
    <source>
        <dbReference type="EMBL" id="OGC92174.1"/>
    </source>
</evidence>
<organism evidence="10 11">
    <name type="scientific">Candidatus Amesbacteria bacterium RIFCSPHIGHO2_01_FULL_48_32b</name>
    <dbReference type="NCBI Taxonomy" id="1797253"/>
    <lineage>
        <taxon>Bacteria</taxon>
        <taxon>Candidatus Amesiibacteriota</taxon>
    </lineage>
</organism>
<dbReference type="PANTHER" id="PTHR33908">
    <property type="entry name" value="MANNOSYLTRANSFERASE YKCB-RELATED"/>
    <property type="match status" value="1"/>
</dbReference>
<keyword evidence="4" id="KW-0808">Transferase</keyword>
<feature type="transmembrane region" description="Helical" evidence="8">
    <location>
        <begin position="308"/>
        <end position="327"/>
    </location>
</feature>
<evidence type="ECO:0000259" key="9">
    <source>
        <dbReference type="Pfam" id="PF13231"/>
    </source>
</evidence>
<keyword evidence="7 8" id="KW-0472">Membrane</keyword>
<dbReference type="PANTHER" id="PTHR33908:SF11">
    <property type="entry name" value="MEMBRANE PROTEIN"/>
    <property type="match status" value="1"/>
</dbReference>
<keyword evidence="6 8" id="KW-1133">Transmembrane helix</keyword>
<evidence type="ECO:0000256" key="8">
    <source>
        <dbReference type="SAM" id="Phobius"/>
    </source>
</evidence>
<dbReference type="InterPro" id="IPR038731">
    <property type="entry name" value="RgtA/B/C-like"/>
</dbReference>
<evidence type="ECO:0000313" key="11">
    <source>
        <dbReference type="Proteomes" id="UP000178176"/>
    </source>
</evidence>
<dbReference type="GO" id="GO:0016763">
    <property type="term" value="F:pentosyltransferase activity"/>
    <property type="evidence" value="ECO:0007669"/>
    <property type="project" value="TreeGrafter"/>
</dbReference>
<evidence type="ECO:0000256" key="3">
    <source>
        <dbReference type="ARBA" id="ARBA00022676"/>
    </source>
</evidence>
<dbReference type="InterPro" id="IPR050297">
    <property type="entry name" value="LipidA_mod_glycosyltrf_83"/>
</dbReference>
<sequence>MVRFSLTISVLLVAIFTRTFSVGSYPVSLTIDEADHAYNAYSLLHTGRDEWGIALPLIFKTIGDYTPPTVIYSMVPSIAIFGNTELAARLPLAVIGSLAIFVWYYILRHLHFSSPASLLAALWLAVLPWHIHMSRYGHEAIAASTFLLLGLAFFLKSLRRSSFLDFSWCLTFFSLSVWSYFDRLFSPLLFIVLLWLSRDRLKFLFSHPKKLLLSTLPLFIFAIPFFYLLFTTPAITTRAAATSILRDPGLSPYLHRGSYTSLTQKIFDHDLYRIFHHWAAKYLNYFDLRFWFWKAQGLTLPGYPDIGLMYLTDLPVFIAGVFALLLFRGRFLRHLILFWFFAGPLAASFTMNEQHVQRSLVWLPFFGLVIASGFQFLYPRFRKLLPIGYLAISAISLAIFADIYFVHFPRFYSEYWQYGYKQAAQYACQNKDRYDNILISETFGSLGPLITGIPYAYVLYYCPPDPREFYLTRQIPKFIFRRVDWKQDSKRAKALLISAPWDYVGFDIPYSKVVHQVDFLNGQPGFLFVDTSLP</sequence>
<evidence type="ECO:0000256" key="7">
    <source>
        <dbReference type="ARBA" id="ARBA00023136"/>
    </source>
</evidence>
<accession>A0A1F4YE62</accession>
<evidence type="ECO:0000256" key="2">
    <source>
        <dbReference type="ARBA" id="ARBA00022475"/>
    </source>
</evidence>
<dbReference type="EMBL" id="MEXH01000021">
    <property type="protein sequence ID" value="OGC92174.1"/>
    <property type="molecule type" value="Genomic_DNA"/>
</dbReference>
<keyword evidence="2" id="KW-1003">Cell membrane</keyword>
<feature type="transmembrane region" description="Helical" evidence="8">
    <location>
        <begin position="184"/>
        <end position="199"/>
    </location>
</feature>
<protein>
    <recommendedName>
        <fullName evidence="9">Glycosyltransferase RgtA/B/C/D-like domain-containing protein</fullName>
    </recommendedName>
</protein>
<feature type="transmembrane region" description="Helical" evidence="8">
    <location>
        <begin position="114"/>
        <end position="131"/>
    </location>
</feature>
<evidence type="ECO:0000256" key="5">
    <source>
        <dbReference type="ARBA" id="ARBA00022692"/>
    </source>
</evidence>
<feature type="transmembrane region" description="Helical" evidence="8">
    <location>
        <begin position="137"/>
        <end position="155"/>
    </location>
</feature>